<gene>
    <name evidence="1" type="ORF">AN484_22820</name>
</gene>
<evidence type="ECO:0000313" key="2">
    <source>
        <dbReference type="Proteomes" id="UP000092093"/>
    </source>
</evidence>
<protein>
    <submittedName>
        <fullName evidence="1">Uncharacterized protein</fullName>
    </submittedName>
</protein>
<name>A0A1B7WS65_APHFL</name>
<dbReference type="Proteomes" id="UP000092093">
    <property type="component" value="Unassembled WGS sequence"/>
</dbReference>
<dbReference type="AlphaFoldDB" id="A0A1B7WS65"/>
<comment type="caution">
    <text evidence="1">The sequence shown here is derived from an EMBL/GenBank/DDBJ whole genome shotgun (WGS) entry which is preliminary data.</text>
</comment>
<sequence length="86" mass="10056">METEEKQYYIENKMETKERQYYIENKMETEERQYGRVTVDDVSDTILLLKRLSNQHGISLDQTIAIAALLEQARSNDIAIATTIDQ</sequence>
<reference evidence="1 2" key="1">
    <citation type="submission" date="2015-09" db="EMBL/GenBank/DDBJ databases">
        <title>Aphanizomenon flos-aquae WA102.</title>
        <authorList>
            <person name="Driscoll C."/>
        </authorList>
    </citation>
    <scope>NUCLEOTIDE SEQUENCE [LARGE SCALE GENOMIC DNA]</scope>
    <source>
        <strain evidence="1">WA102</strain>
    </source>
</reference>
<organism evidence="1 2">
    <name type="scientific">Aphanizomenon flos-aquae WA102</name>
    <dbReference type="NCBI Taxonomy" id="1710896"/>
    <lineage>
        <taxon>Bacteria</taxon>
        <taxon>Bacillati</taxon>
        <taxon>Cyanobacteriota</taxon>
        <taxon>Cyanophyceae</taxon>
        <taxon>Nostocales</taxon>
        <taxon>Aphanizomenonaceae</taxon>
        <taxon>Aphanizomenon</taxon>
    </lineage>
</organism>
<evidence type="ECO:0000313" key="1">
    <source>
        <dbReference type="EMBL" id="OBQ39973.1"/>
    </source>
</evidence>
<accession>A0A1B7WS65</accession>
<proteinExistence type="predicted"/>
<dbReference type="EMBL" id="LJOW01000184">
    <property type="protein sequence ID" value="OBQ39973.1"/>
    <property type="molecule type" value="Genomic_DNA"/>
</dbReference>